<comment type="cofactor">
    <cofactor evidence="1">
        <name>FAD</name>
        <dbReference type="ChEBI" id="CHEBI:57692"/>
    </cofactor>
</comment>
<keyword evidence="7" id="KW-1185">Reference proteome</keyword>
<dbReference type="InterPro" id="IPR002218">
    <property type="entry name" value="MnmG-rel"/>
</dbReference>
<sequence>MKSDLFCLCYAGCFSALRLIRPQVYRGPATTSAADTRVTKSDTLLRVLPWMFCRSIRNLRELNANCLLRFYSARSNVDVIVIGGGHAGCEGAAAAARCGSRVVLLTHSSSTIGEMSCNPSFGGIGKGHLIREVDALDGICGRICDKSAITYQALNSGQGPAVLGLRAQIDRKLYKAHMQQEISSTPNLDIVEGSVEALSTEDSDSELRVSGVVLDDGTKLRAKAVVIATGTFLGGEIFLGKRRWPAGRIGEKVGFLSKISRVEDVILVKSATGLSKSFHNLGFRLERLRTGTPPRLLKNSVDFSKFDTMPPDEEPIPFSFMTDEIWLSPDKQLPTYLGYTNDSVRDIVEENLADNDHVKAEANGPRYCPSLESKVIRFRNLHHRVFLEHEGLDSELIYPQGMSMTFAPEIQLKIMRAISGLERPGYGVQYDFVDPKQLHPTLETKKLKGLFLAGQINGTTGYEEAAAQGVIAGINAAARARDEEGMVIRRSQAYIGVLIDDLTSLGTNEPYRMFTSRAEHRLHLRPDNADMRLTEIGRQWGAVGDSRWSRFQVEKDTVEKTTKALKEIRMSLQKWSSVIPSLQTRNLSKVLSAYDMIHRHNVPLSQLVATFPERLAHCVSGDETRLEKRLKVEASYEGARDRMKVKMDEIDRESSSLIPENIDYGSLKGLSIECREKLDRARPLNLAAASSNPERFECFSRRDLSFTCQDGAFDTEVISTMRFVPVSAKRCYQTSSPLTR</sequence>
<dbReference type="NCBIfam" id="TIGR00136">
    <property type="entry name" value="mnmG_gidA"/>
    <property type="match status" value="1"/>
</dbReference>
<dbReference type="PRINTS" id="PR00411">
    <property type="entry name" value="PNDRDTASEI"/>
</dbReference>
<accession>A0A016X256</accession>
<comment type="similarity">
    <text evidence="2">Belongs to the MnmG family.</text>
</comment>
<feature type="domain" description="tRNA uridine 5-carboxymethylaminomethyl modification enzyme C-terminal subdomain" evidence="5">
    <location>
        <begin position="634"/>
        <end position="701"/>
    </location>
</feature>
<evidence type="ECO:0000256" key="2">
    <source>
        <dbReference type="ARBA" id="ARBA00007653"/>
    </source>
</evidence>
<protein>
    <recommendedName>
        <fullName evidence="5">tRNA uridine 5-carboxymethylaminomethyl modification enzyme C-terminal subdomain domain-containing protein</fullName>
    </recommendedName>
</protein>
<dbReference type="AlphaFoldDB" id="A0A016X256"/>
<comment type="caution">
    <text evidence="6">The sequence shown here is derived from an EMBL/GenBank/DDBJ whole genome shotgun (WGS) entry which is preliminary data.</text>
</comment>
<dbReference type="InterPro" id="IPR020595">
    <property type="entry name" value="MnmG-rel_CS"/>
</dbReference>
<dbReference type="PROSITE" id="PS01281">
    <property type="entry name" value="GIDA_2"/>
    <property type="match status" value="1"/>
</dbReference>
<dbReference type="Pfam" id="PF21680">
    <property type="entry name" value="GIDA_C_1st"/>
    <property type="match status" value="1"/>
</dbReference>
<evidence type="ECO:0000256" key="3">
    <source>
        <dbReference type="ARBA" id="ARBA00022630"/>
    </source>
</evidence>
<dbReference type="STRING" id="53326.A0A016X256"/>
<dbReference type="SMART" id="SM01228">
    <property type="entry name" value="GIDA_assoc_3"/>
    <property type="match status" value="1"/>
</dbReference>
<evidence type="ECO:0000256" key="1">
    <source>
        <dbReference type="ARBA" id="ARBA00001974"/>
    </source>
</evidence>
<evidence type="ECO:0000256" key="4">
    <source>
        <dbReference type="ARBA" id="ARBA00022827"/>
    </source>
</evidence>
<dbReference type="Pfam" id="PF01134">
    <property type="entry name" value="GIDA"/>
    <property type="match status" value="1"/>
</dbReference>
<dbReference type="GO" id="GO:0050660">
    <property type="term" value="F:flavin adenine dinucleotide binding"/>
    <property type="evidence" value="ECO:0007669"/>
    <property type="project" value="InterPro"/>
</dbReference>
<dbReference type="GO" id="GO:0030488">
    <property type="term" value="P:tRNA methylation"/>
    <property type="evidence" value="ECO:0007669"/>
    <property type="project" value="TreeGrafter"/>
</dbReference>
<dbReference type="FunFam" id="3.50.50.60:FF:000082">
    <property type="entry name" value="protein MTO1 homolog, mitochondrial isoform X1"/>
    <property type="match status" value="1"/>
</dbReference>
<organism evidence="6 7">
    <name type="scientific">Ancylostoma ceylanicum</name>
    <dbReference type="NCBI Taxonomy" id="53326"/>
    <lineage>
        <taxon>Eukaryota</taxon>
        <taxon>Metazoa</taxon>
        <taxon>Ecdysozoa</taxon>
        <taxon>Nematoda</taxon>
        <taxon>Chromadorea</taxon>
        <taxon>Rhabditida</taxon>
        <taxon>Rhabditina</taxon>
        <taxon>Rhabditomorpha</taxon>
        <taxon>Strongyloidea</taxon>
        <taxon>Ancylostomatidae</taxon>
        <taxon>Ancylostomatinae</taxon>
        <taxon>Ancylostoma</taxon>
    </lineage>
</organism>
<dbReference type="InterPro" id="IPR036188">
    <property type="entry name" value="FAD/NAD-bd_sf"/>
</dbReference>
<dbReference type="SUPFAM" id="SSF51905">
    <property type="entry name" value="FAD/NAD(P)-binding domain"/>
    <property type="match status" value="1"/>
</dbReference>
<dbReference type="InterPro" id="IPR047001">
    <property type="entry name" value="MnmG_C_subdom"/>
</dbReference>
<dbReference type="Gene3D" id="1.10.150.570">
    <property type="entry name" value="GidA associated domain, C-terminal subdomain"/>
    <property type="match status" value="1"/>
</dbReference>
<dbReference type="Proteomes" id="UP000024635">
    <property type="component" value="Unassembled WGS sequence"/>
</dbReference>
<evidence type="ECO:0000259" key="5">
    <source>
        <dbReference type="SMART" id="SM01228"/>
    </source>
</evidence>
<dbReference type="PROSITE" id="PS01280">
    <property type="entry name" value="GIDA_1"/>
    <property type="match status" value="1"/>
</dbReference>
<evidence type="ECO:0000313" key="7">
    <source>
        <dbReference type="Proteomes" id="UP000024635"/>
    </source>
</evidence>
<dbReference type="GO" id="GO:0005829">
    <property type="term" value="C:cytosol"/>
    <property type="evidence" value="ECO:0007669"/>
    <property type="project" value="TreeGrafter"/>
</dbReference>
<dbReference type="InterPro" id="IPR049312">
    <property type="entry name" value="GIDA_C_N"/>
</dbReference>
<dbReference type="PANTHER" id="PTHR11806:SF0">
    <property type="entry name" value="PROTEIN MTO1 HOMOLOG, MITOCHONDRIAL"/>
    <property type="match status" value="1"/>
</dbReference>
<dbReference type="EMBL" id="JARK01000006">
    <property type="protein sequence ID" value="EYC46149.1"/>
    <property type="molecule type" value="Genomic_DNA"/>
</dbReference>
<proteinExistence type="inferred from homology"/>
<dbReference type="Gene3D" id="3.50.50.60">
    <property type="entry name" value="FAD/NAD(P)-binding domain"/>
    <property type="match status" value="2"/>
</dbReference>
<gene>
    <name evidence="6" type="primary">Acey_s0406.g900</name>
    <name evidence="6" type="synonym">Acey-F52H3.2</name>
    <name evidence="6" type="ORF">Y032_0406g900</name>
</gene>
<dbReference type="PANTHER" id="PTHR11806">
    <property type="entry name" value="GLUCOSE INHIBITED DIVISION PROTEIN A"/>
    <property type="match status" value="1"/>
</dbReference>
<dbReference type="InterPro" id="IPR004416">
    <property type="entry name" value="MnmG"/>
</dbReference>
<reference evidence="7" key="1">
    <citation type="journal article" date="2015" name="Nat. Genet.">
        <title>The genome and transcriptome of the zoonotic hookworm Ancylostoma ceylanicum identify infection-specific gene families.</title>
        <authorList>
            <person name="Schwarz E.M."/>
            <person name="Hu Y."/>
            <person name="Antoshechkin I."/>
            <person name="Miller M.M."/>
            <person name="Sternberg P.W."/>
            <person name="Aroian R.V."/>
        </authorList>
    </citation>
    <scope>NUCLEOTIDE SEQUENCE</scope>
    <source>
        <strain evidence="7">HY135</strain>
    </source>
</reference>
<dbReference type="Pfam" id="PF13932">
    <property type="entry name" value="SAM_GIDA_C"/>
    <property type="match status" value="1"/>
</dbReference>
<dbReference type="InterPro" id="IPR026904">
    <property type="entry name" value="MnmG_C"/>
</dbReference>
<dbReference type="OrthoDB" id="3329at2759"/>
<dbReference type="InterPro" id="IPR044920">
    <property type="entry name" value="MnmG_C_subdom_sf"/>
</dbReference>
<dbReference type="InterPro" id="IPR040131">
    <property type="entry name" value="MnmG_N"/>
</dbReference>
<keyword evidence="3" id="KW-0285">Flavoprotein</keyword>
<evidence type="ECO:0000313" key="6">
    <source>
        <dbReference type="EMBL" id="EYC46149.1"/>
    </source>
</evidence>
<keyword evidence="4" id="KW-0274">FAD</keyword>
<dbReference type="FunFam" id="3.50.50.60:FF:000002">
    <property type="entry name" value="tRNA uridine 5-carboxymethylaminomethyl modification enzyme MnmG"/>
    <property type="match status" value="1"/>
</dbReference>
<dbReference type="GO" id="GO:0002098">
    <property type="term" value="P:tRNA wobble uridine modification"/>
    <property type="evidence" value="ECO:0007669"/>
    <property type="project" value="InterPro"/>
</dbReference>
<name>A0A016X256_9BILA</name>